<dbReference type="Gene3D" id="3.40.190.10">
    <property type="entry name" value="Periplasmic binding protein-like II"/>
    <property type="match status" value="1"/>
</dbReference>
<evidence type="ECO:0000256" key="5">
    <source>
        <dbReference type="ARBA" id="ARBA00022927"/>
    </source>
</evidence>
<dbReference type="PIRSF" id="PIRSF002741">
    <property type="entry name" value="MppA"/>
    <property type="match status" value="1"/>
</dbReference>
<evidence type="ECO:0000256" key="2">
    <source>
        <dbReference type="ARBA" id="ARBA00022448"/>
    </source>
</evidence>
<accession>A0A0S2KBJ5</accession>
<keyword evidence="5" id="KW-0653">Protein transport</keyword>
<keyword evidence="4" id="KW-0571">Peptide transport</keyword>
<dbReference type="GO" id="GO:0043190">
    <property type="term" value="C:ATP-binding cassette (ABC) transporter complex"/>
    <property type="evidence" value="ECO:0007669"/>
    <property type="project" value="InterPro"/>
</dbReference>
<dbReference type="PANTHER" id="PTHR30290">
    <property type="entry name" value="PERIPLASMIC BINDING COMPONENT OF ABC TRANSPORTER"/>
    <property type="match status" value="1"/>
</dbReference>
<dbReference type="Pfam" id="PF00496">
    <property type="entry name" value="SBP_bac_5"/>
    <property type="match status" value="1"/>
</dbReference>
<dbReference type="InterPro" id="IPR030678">
    <property type="entry name" value="Peptide/Ni-bd"/>
</dbReference>
<dbReference type="GO" id="GO:1904680">
    <property type="term" value="F:peptide transmembrane transporter activity"/>
    <property type="evidence" value="ECO:0007669"/>
    <property type="project" value="TreeGrafter"/>
</dbReference>
<name>A0A0S2KBJ5_9GAMM</name>
<dbReference type="EMBL" id="CP013189">
    <property type="protein sequence ID" value="ALO45672.1"/>
    <property type="molecule type" value="Genomic_DNA"/>
</dbReference>
<keyword evidence="2" id="KW-0813">Transport</keyword>
<proteinExistence type="inferred from homology"/>
<dbReference type="PANTHER" id="PTHR30290:SF9">
    <property type="entry name" value="OLIGOPEPTIDE-BINDING PROTEIN APPA"/>
    <property type="match status" value="1"/>
</dbReference>
<dbReference type="STRING" id="1249552.PS2015_1003"/>
<keyword evidence="3" id="KW-0732">Signal</keyword>
<dbReference type="GO" id="GO:0015833">
    <property type="term" value="P:peptide transport"/>
    <property type="evidence" value="ECO:0007669"/>
    <property type="project" value="UniProtKB-KW"/>
</dbReference>
<dbReference type="Proteomes" id="UP000065641">
    <property type="component" value="Chromosome"/>
</dbReference>
<dbReference type="GO" id="GO:0015031">
    <property type="term" value="P:protein transport"/>
    <property type="evidence" value="ECO:0007669"/>
    <property type="project" value="UniProtKB-KW"/>
</dbReference>
<dbReference type="AlphaFoldDB" id="A0A0S2KBJ5"/>
<evidence type="ECO:0000256" key="4">
    <source>
        <dbReference type="ARBA" id="ARBA00022856"/>
    </source>
</evidence>
<evidence type="ECO:0000256" key="1">
    <source>
        <dbReference type="ARBA" id="ARBA00005695"/>
    </source>
</evidence>
<comment type="similarity">
    <text evidence="1">Belongs to the bacterial solute-binding protein 5 family.</text>
</comment>
<dbReference type="InterPro" id="IPR000914">
    <property type="entry name" value="SBP_5_dom"/>
</dbReference>
<evidence type="ECO:0000256" key="3">
    <source>
        <dbReference type="ARBA" id="ARBA00022729"/>
    </source>
</evidence>
<dbReference type="SUPFAM" id="SSF53850">
    <property type="entry name" value="Periplasmic binding protein-like II"/>
    <property type="match status" value="1"/>
</dbReference>
<reference evidence="7 8" key="1">
    <citation type="submission" date="2015-11" db="EMBL/GenBank/DDBJ databases">
        <authorList>
            <person name="Zhang Y."/>
            <person name="Guo Z."/>
        </authorList>
    </citation>
    <scope>NUCLEOTIDE SEQUENCE [LARGE SCALE GENOMIC DNA]</scope>
    <source>
        <strain evidence="7 8">KCTC 32221</strain>
    </source>
</reference>
<evidence type="ECO:0000259" key="6">
    <source>
        <dbReference type="Pfam" id="PF00496"/>
    </source>
</evidence>
<dbReference type="Gene3D" id="3.10.105.10">
    <property type="entry name" value="Dipeptide-binding Protein, Domain 3"/>
    <property type="match status" value="1"/>
</dbReference>
<protein>
    <submittedName>
        <fullName evidence="7">Putative Extracellular solute-binding protein</fullName>
    </submittedName>
</protein>
<gene>
    <name evidence="7" type="ORF">PS2015_1003</name>
</gene>
<sequence length="586" mass="65804">MTDLTGLTGKRPAFRHLQTWSLSRYFVLLCLTSITLLLSACSPGGGGYVDNAPPADPGQPVYGGHLRVALEGETNNWLPGRGNHVAPAALTVAMALFDPLVRLDHEGRFQPYLAESVTPNENFDVWTVRLRPGVQFHDGTALDAEALKWNFDNLHKRQGSVTFGSIRDIDRMEIVDDLTVNYFLTRSVVPFPDMLTRAVGWPVSPTAVQRYGEEAGLYPVGTGPFQLVEWRRDDRLELRRNDNYWREGLPYLDAITFRPLPDEDARVASLISGDMDVVQTLRQHIVDRLRRMSGIYLYEQLGNSSGSAIFNAHRPPVDDYRVRQALAWAVDPEALVEVLGGRGISPVQTQYFNEDSVWYSPRVAAAWPQKDQQRARELVSEYINDPQRSDGLAVGEPIALELMCLPEQSLVDLAQMYQALWNAVGFDVRLRQVEQATQIQSVISGDYMTTCWRTSNEQDPYIILNNDFGPPDVQPLNYTNFTHPLIDEKLTVLRTEPDFDKRKAAVEEVMMLLTEQVPNTWTGSTPSAVATQPRVRNIKDWTFPDGRLGDGMPVAQVSWAQVWMLDEESWLAEQAAVSAAAEEAGE</sequence>
<evidence type="ECO:0000313" key="7">
    <source>
        <dbReference type="EMBL" id="ALO45672.1"/>
    </source>
</evidence>
<dbReference type="GO" id="GO:0030288">
    <property type="term" value="C:outer membrane-bounded periplasmic space"/>
    <property type="evidence" value="ECO:0007669"/>
    <property type="project" value="UniProtKB-ARBA"/>
</dbReference>
<dbReference type="InterPro" id="IPR039424">
    <property type="entry name" value="SBP_5"/>
</dbReference>
<dbReference type="KEGG" id="pspi:PS2015_1003"/>
<evidence type="ECO:0000313" key="8">
    <source>
        <dbReference type="Proteomes" id="UP000065641"/>
    </source>
</evidence>
<keyword evidence="8" id="KW-1185">Reference proteome</keyword>
<organism evidence="7 8">
    <name type="scientific">Pseudohongiella spirulinae</name>
    <dbReference type="NCBI Taxonomy" id="1249552"/>
    <lineage>
        <taxon>Bacteria</taxon>
        <taxon>Pseudomonadati</taxon>
        <taxon>Pseudomonadota</taxon>
        <taxon>Gammaproteobacteria</taxon>
        <taxon>Pseudomonadales</taxon>
        <taxon>Pseudohongiellaceae</taxon>
        <taxon>Pseudohongiella</taxon>
    </lineage>
</organism>
<feature type="domain" description="Solute-binding protein family 5" evidence="6">
    <location>
        <begin position="109"/>
        <end position="455"/>
    </location>
</feature>